<protein>
    <submittedName>
        <fullName evidence="1">Uncharacterized protein</fullName>
    </submittedName>
</protein>
<dbReference type="PANTHER" id="PTHR33050:SF7">
    <property type="entry name" value="RIBONUCLEASE H"/>
    <property type="match status" value="1"/>
</dbReference>
<dbReference type="InterPro" id="IPR008593">
    <property type="entry name" value="Dam_MeTrfase"/>
</dbReference>
<name>A0AA88Y6A7_PINIB</name>
<dbReference type="Proteomes" id="UP001186944">
    <property type="component" value="Unassembled WGS sequence"/>
</dbReference>
<dbReference type="EMBL" id="VSWD01000002">
    <property type="protein sequence ID" value="KAK3107242.1"/>
    <property type="molecule type" value="Genomic_DNA"/>
</dbReference>
<proteinExistence type="predicted"/>
<dbReference type="AlphaFoldDB" id="A0AA88Y6A7"/>
<comment type="caution">
    <text evidence="1">The sequence shown here is derived from an EMBL/GenBank/DDBJ whole genome shotgun (WGS) entry which is preliminary data.</text>
</comment>
<dbReference type="GO" id="GO:0009307">
    <property type="term" value="P:DNA restriction-modification system"/>
    <property type="evidence" value="ECO:0007669"/>
    <property type="project" value="InterPro"/>
</dbReference>
<evidence type="ECO:0000313" key="3">
    <source>
        <dbReference type="Proteomes" id="UP001186944"/>
    </source>
</evidence>
<organism evidence="1 3">
    <name type="scientific">Pinctada imbricata</name>
    <name type="common">Atlantic pearl-oyster</name>
    <name type="synonym">Pinctada martensii</name>
    <dbReference type="NCBI Taxonomy" id="66713"/>
    <lineage>
        <taxon>Eukaryota</taxon>
        <taxon>Metazoa</taxon>
        <taxon>Spiralia</taxon>
        <taxon>Lophotrochozoa</taxon>
        <taxon>Mollusca</taxon>
        <taxon>Bivalvia</taxon>
        <taxon>Autobranchia</taxon>
        <taxon>Pteriomorphia</taxon>
        <taxon>Pterioida</taxon>
        <taxon>Pterioidea</taxon>
        <taxon>Pteriidae</taxon>
        <taxon>Pinctada</taxon>
    </lineage>
</organism>
<dbReference type="GO" id="GO:0009007">
    <property type="term" value="F:site-specific DNA-methyltransferase (adenine-specific) activity"/>
    <property type="evidence" value="ECO:0007669"/>
    <property type="project" value="InterPro"/>
</dbReference>
<dbReference type="InterPro" id="IPR052055">
    <property type="entry name" value="Hepadnavirus_pol/RT"/>
</dbReference>
<gene>
    <name evidence="2" type="ORF">FSP39_010130</name>
    <name evidence="1" type="ORF">FSP39_012608</name>
</gene>
<keyword evidence="3" id="KW-1185">Reference proteome</keyword>
<evidence type="ECO:0000313" key="1">
    <source>
        <dbReference type="EMBL" id="KAK3095276.1"/>
    </source>
</evidence>
<reference evidence="1" key="1">
    <citation type="submission" date="2019-08" db="EMBL/GenBank/DDBJ databases">
        <title>The improved chromosome-level genome for the pearl oyster Pinctada fucata martensii using PacBio sequencing and Hi-C.</title>
        <authorList>
            <person name="Zheng Z."/>
        </authorList>
    </citation>
    <scope>NUCLEOTIDE SEQUENCE</scope>
    <source>
        <strain evidence="1">ZZ-2019</strain>
        <tissue evidence="1">Adductor muscle</tissue>
    </source>
</reference>
<accession>A0AA88Y6A7</accession>
<dbReference type="EMBL" id="VSWD01000008">
    <property type="protein sequence ID" value="KAK3095276.1"/>
    <property type="molecule type" value="Genomic_DNA"/>
</dbReference>
<dbReference type="GO" id="GO:0003677">
    <property type="term" value="F:DNA binding"/>
    <property type="evidence" value="ECO:0007669"/>
    <property type="project" value="InterPro"/>
</dbReference>
<sequence length="153" mass="17813">MVDYEDWRTTPGFFSYISSIWGPFTIDRFASHINTKLPRFNSVFWNPGTEHIDCFSVDWSKENNWLVPPVSLIGKCLRYIVECKAKGTLIVPKWPSSYFWPLLFSGQNFKHFILEVLEFHKANQVFEQGMNRNSIFGTKIMSSSVLAIRFDSS</sequence>
<evidence type="ECO:0000313" key="2">
    <source>
        <dbReference type="EMBL" id="KAK3107242.1"/>
    </source>
</evidence>
<dbReference type="PANTHER" id="PTHR33050">
    <property type="entry name" value="REVERSE TRANSCRIPTASE DOMAIN-CONTAINING PROTEIN"/>
    <property type="match status" value="1"/>
</dbReference>
<dbReference type="Pfam" id="PF05869">
    <property type="entry name" value="Dam"/>
    <property type="match status" value="1"/>
</dbReference>